<dbReference type="Pfam" id="PF10988">
    <property type="entry name" value="DUF2807"/>
    <property type="match status" value="1"/>
</dbReference>
<dbReference type="EMBL" id="RBCJ01000002">
    <property type="protein sequence ID" value="RKN81009.1"/>
    <property type="molecule type" value="Genomic_DNA"/>
</dbReference>
<keyword evidence="3" id="KW-1185">Reference proteome</keyword>
<protein>
    <submittedName>
        <fullName evidence="2">DUF2807 domain-containing protein</fullName>
    </submittedName>
</protein>
<dbReference type="Proteomes" id="UP000276603">
    <property type="component" value="Unassembled WGS sequence"/>
</dbReference>
<accession>A0A3B0CAM6</accession>
<reference evidence="2 3" key="1">
    <citation type="submission" date="2018-10" db="EMBL/GenBank/DDBJ databases">
        <title>Ulvibacterium marinum gen. nov., sp. nov., a novel marine bacterium of the family Flavobacteriaceae, isolated from a culture of the green alga Ulva prolifera.</title>
        <authorList>
            <person name="Zhang Z."/>
        </authorList>
    </citation>
    <scope>NUCLEOTIDE SEQUENCE [LARGE SCALE GENOMIC DNA]</scope>
    <source>
        <strain evidence="2 3">CCMM003</strain>
    </source>
</reference>
<name>A0A3B0CAM6_9FLAO</name>
<gene>
    <name evidence="2" type="ORF">D7Z94_08640</name>
</gene>
<dbReference type="RefSeq" id="WP_120711164.1">
    <property type="nucleotide sequence ID" value="NZ_RBCJ01000002.1"/>
</dbReference>
<feature type="domain" description="Putative auto-transporter adhesin head GIN" evidence="1">
    <location>
        <begin position="40"/>
        <end position="223"/>
    </location>
</feature>
<dbReference type="Gene3D" id="2.160.20.120">
    <property type="match status" value="1"/>
</dbReference>
<proteinExistence type="predicted"/>
<evidence type="ECO:0000313" key="2">
    <source>
        <dbReference type="EMBL" id="RKN81009.1"/>
    </source>
</evidence>
<dbReference type="OrthoDB" id="1444301at2"/>
<dbReference type="InterPro" id="IPR021255">
    <property type="entry name" value="DUF2807"/>
</dbReference>
<organism evidence="2 3">
    <name type="scientific">Ulvibacterium marinum</name>
    <dbReference type="NCBI Taxonomy" id="2419782"/>
    <lineage>
        <taxon>Bacteria</taxon>
        <taxon>Pseudomonadati</taxon>
        <taxon>Bacteroidota</taxon>
        <taxon>Flavobacteriia</taxon>
        <taxon>Flavobacteriales</taxon>
        <taxon>Flavobacteriaceae</taxon>
        <taxon>Ulvibacterium</taxon>
    </lineage>
</organism>
<evidence type="ECO:0000259" key="1">
    <source>
        <dbReference type="Pfam" id="PF10988"/>
    </source>
</evidence>
<comment type="caution">
    <text evidence="2">The sequence shown here is derived from an EMBL/GenBank/DDBJ whole genome shotgun (WGS) entry which is preliminary data.</text>
</comment>
<sequence>MNRVLVFAILIALSLQMVSCDYETIRASDGISTIGYGFSDYSRLKVSNAFNVYVTFSDVEESVEVEANENIHDRIVVQKEGNTLRVRLKKHTNLRGNVTLNVFITTREISDFDISGASNITLENPLITRKVDLEVSGASSFSGEMDLTDLDIEASGASNIDLFGNTESLRARLSGSSDLKDYDLTVEELDIDLSGASDAYLTVTESIDIEASGASTLRYRGDATVNLRRLSGASEIVKTD</sequence>
<dbReference type="AlphaFoldDB" id="A0A3B0CAM6"/>
<evidence type="ECO:0000313" key="3">
    <source>
        <dbReference type="Proteomes" id="UP000276603"/>
    </source>
</evidence>